<dbReference type="EMBL" id="JAOQJZ010000003">
    <property type="protein sequence ID" value="MCU6705186.1"/>
    <property type="molecule type" value="Genomic_DNA"/>
</dbReference>
<keyword evidence="8" id="KW-1185">Reference proteome</keyword>
<dbReference type="GO" id="GO:0005886">
    <property type="term" value="C:plasma membrane"/>
    <property type="evidence" value="ECO:0007669"/>
    <property type="project" value="UniProtKB-SubCell"/>
</dbReference>
<accession>A0AAE3IHH2</accession>
<evidence type="ECO:0000256" key="1">
    <source>
        <dbReference type="ARBA" id="ARBA00004202"/>
    </source>
</evidence>
<dbReference type="RefSeq" id="WP_267300588.1">
    <property type="nucleotide sequence ID" value="NZ_JAOQJZ010000003.1"/>
</dbReference>
<evidence type="ECO:0000256" key="4">
    <source>
        <dbReference type="ARBA" id="ARBA00022679"/>
    </source>
</evidence>
<dbReference type="Proteomes" id="UP001208131">
    <property type="component" value="Unassembled WGS sequence"/>
</dbReference>
<dbReference type="Gene3D" id="3.40.50.11820">
    <property type="match status" value="1"/>
</dbReference>
<dbReference type="SUPFAM" id="SSF53756">
    <property type="entry name" value="UDP-Glycosyltransferase/glycogen phosphorylase"/>
    <property type="match status" value="1"/>
</dbReference>
<sequence>MESRKRIIRQHIKSALQKTLLPLCYKLSKKKDIDKKLVILADLNSVSTPESMELIKAELQSRGYKVREMYCDLSSCGMVSGLKYMMSFMKAYANARAVFICNYFVPVTSCKKREETTVVQLWHSCGALKKFGYDSEEDISSHFKGSVTRNFDLITVSSKECVKAFVSAFRLKEDIVKPLGVSRTDVFFDESYNEQCRREFFERYPDYKGKKIVLYAPTFRGNALDCHCVGEEYAAELEKKLGEAWKVIIKMHPRLHSGLTNCDIATNRLMPVADVLVTDYSSLVFEYALYKKPWVIFAPDIESYSKGRSFYLDYKADMPAPLVTEGEKLAQAVLDSEKSFDHEGVERFTEKYMSACDGRSTERIIDSALEKERF</sequence>
<evidence type="ECO:0000256" key="2">
    <source>
        <dbReference type="ARBA" id="ARBA00010488"/>
    </source>
</evidence>
<dbReference type="InterPro" id="IPR007554">
    <property type="entry name" value="Glycerophosphate_synth"/>
</dbReference>
<proteinExistence type="inferred from homology"/>
<comment type="similarity">
    <text evidence="2">Belongs to the CDP-glycerol glycerophosphotransferase family.</text>
</comment>
<dbReference type="InterPro" id="IPR043148">
    <property type="entry name" value="TagF_C"/>
</dbReference>
<evidence type="ECO:0000256" key="5">
    <source>
        <dbReference type="ARBA" id="ARBA00022944"/>
    </source>
</evidence>
<dbReference type="AlphaFoldDB" id="A0AAE3IHH2"/>
<dbReference type="Pfam" id="PF04464">
    <property type="entry name" value="Glyphos_transf"/>
    <property type="match status" value="1"/>
</dbReference>
<evidence type="ECO:0000256" key="3">
    <source>
        <dbReference type="ARBA" id="ARBA00022475"/>
    </source>
</evidence>
<dbReference type="GO" id="GO:0047355">
    <property type="term" value="F:CDP-glycerol glycerophosphotransferase activity"/>
    <property type="evidence" value="ECO:0007669"/>
    <property type="project" value="InterPro"/>
</dbReference>
<reference evidence="7 8" key="1">
    <citation type="journal article" date="2021" name="ISME Commun">
        <title>Automated analysis of genomic sequences facilitates high-throughput and comprehensive description of bacteria.</title>
        <authorList>
            <person name="Hitch T.C.A."/>
        </authorList>
    </citation>
    <scope>NUCLEOTIDE SEQUENCE [LARGE SCALE GENOMIC DNA]</scope>
    <source>
        <strain evidence="7 8">Sanger_31</strain>
    </source>
</reference>
<dbReference type="Gene3D" id="3.40.50.12580">
    <property type="match status" value="1"/>
</dbReference>
<name>A0AAE3IHH2_9FIRM</name>
<evidence type="ECO:0000313" key="8">
    <source>
        <dbReference type="Proteomes" id="UP001208131"/>
    </source>
</evidence>
<dbReference type="GO" id="GO:0019350">
    <property type="term" value="P:teichoic acid biosynthetic process"/>
    <property type="evidence" value="ECO:0007669"/>
    <property type="project" value="UniProtKB-KW"/>
</dbReference>
<organism evidence="7 8">
    <name type="scientific">Hominimerdicola aceti</name>
    <dbReference type="NCBI Taxonomy" id="2981726"/>
    <lineage>
        <taxon>Bacteria</taxon>
        <taxon>Bacillati</taxon>
        <taxon>Bacillota</taxon>
        <taxon>Clostridia</taxon>
        <taxon>Eubacteriales</taxon>
        <taxon>Oscillospiraceae</taxon>
        <taxon>Hominimerdicola</taxon>
    </lineage>
</organism>
<keyword evidence="5" id="KW-0777">Teichoic acid biosynthesis</keyword>
<dbReference type="InterPro" id="IPR043149">
    <property type="entry name" value="TagF_N"/>
</dbReference>
<dbReference type="InterPro" id="IPR051612">
    <property type="entry name" value="Teichoic_Acid_Biosynth"/>
</dbReference>
<dbReference type="PANTHER" id="PTHR37316">
    <property type="entry name" value="TEICHOIC ACID GLYCEROL-PHOSPHATE PRIMASE"/>
    <property type="match status" value="1"/>
</dbReference>
<gene>
    <name evidence="7" type="ORF">OCV57_04500</name>
</gene>
<protein>
    <submittedName>
        <fullName evidence="7">CDP-glycerol glycerophosphotransferase family protein</fullName>
    </submittedName>
</protein>
<keyword evidence="6" id="KW-0472">Membrane</keyword>
<comment type="caution">
    <text evidence="7">The sequence shown here is derived from an EMBL/GenBank/DDBJ whole genome shotgun (WGS) entry which is preliminary data.</text>
</comment>
<comment type="subcellular location">
    <subcellularLocation>
        <location evidence="1">Cell membrane</location>
        <topology evidence="1">Peripheral membrane protein</topology>
    </subcellularLocation>
</comment>
<evidence type="ECO:0000256" key="6">
    <source>
        <dbReference type="ARBA" id="ARBA00023136"/>
    </source>
</evidence>
<evidence type="ECO:0000313" key="7">
    <source>
        <dbReference type="EMBL" id="MCU6705186.1"/>
    </source>
</evidence>
<keyword evidence="4" id="KW-0808">Transferase</keyword>
<keyword evidence="3" id="KW-1003">Cell membrane</keyword>
<dbReference type="PANTHER" id="PTHR37316:SF2">
    <property type="entry name" value="TEICHOIC ACID RIBITOL-PHOSPHATE POLYMERASE TARK"/>
    <property type="match status" value="1"/>
</dbReference>